<name>A0A7X0JPB8_9GAMM</name>
<keyword evidence="3" id="KW-1185">Reference proteome</keyword>
<evidence type="ECO:0008006" key="4">
    <source>
        <dbReference type="Google" id="ProtNLM"/>
    </source>
</evidence>
<dbReference type="InParanoid" id="A0A7X0JPB8"/>
<accession>A0A7X0JPB8</accession>
<keyword evidence="1" id="KW-1133">Transmembrane helix</keyword>
<dbReference type="PIRSF" id="PIRSF029693">
    <property type="entry name" value="UCP029693"/>
    <property type="match status" value="1"/>
</dbReference>
<sequence>MSYSANGGAWFRGTGFILGILLLVTVVLGIYWSSEPGEDFYLSKESEVRFRALQNSKITGVETTKTLISVADTLLYKPGGFLSNDIFPPGVWLDNIPNWEYGALIQVRDLSKAMRESFSRSQSQSTEDADLALAEPRFNFDHNSWMLPASEKQYKEATMYLQQYLDRLVDDDATDAQFFARADNLRNWLRTVETRLGSLSQRLSASVGQRRINTDLAGEENASQSTPAPAELEVKTPWMEIDDVFYEARGSTWALLQFLRAMEKDFADVLEKKNARVSLQQIIRELEAAQEPILSPMIVNGSGFGMLANHSLVMASYISRANAAIIDLRELLSKG</sequence>
<dbReference type="InterPro" id="IPR016936">
    <property type="entry name" value="UCP029693"/>
</dbReference>
<evidence type="ECO:0000313" key="2">
    <source>
        <dbReference type="EMBL" id="MBB6519742.1"/>
    </source>
</evidence>
<dbReference type="Pfam" id="PF10095">
    <property type="entry name" value="DUF2333"/>
    <property type="match status" value="1"/>
</dbReference>
<reference evidence="2 3" key="1">
    <citation type="submission" date="2020-08" db="EMBL/GenBank/DDBJ databases">
        <title>Genomic Encyclopedia of Type Strains, Phase IV (KMG-IV): sequencing the most valuable type-strain genomes for metagenomic binning, comparative biology and taxonomic classification.</title>
        <authorList>
            <person name="Goeker M."/>
        </authorList>
    </citation>
    <scope>NUCLEOTIDE SEQUENCE [LARGE SCALE GENOMIC DNA]</scope>
    <source>
        <strain evidence="2 3">DSM 22368</strain>
    </source>
</reference>
<evidence type="ECO:0000313" key="3">
    <source>
        <dbReference type="Proteomes" id="UP000528457"/>
    </source>
</evidence>
<evidence type="ECO:0000256" key="1">
    <source>
        <dbReference type="SAM" id="Phobius"/>
    </source>
</evidence>
<gene>
    <name evidence="2" type="ORF">HNR48_000020</name>
</gene>
<dbReference type="RefSeq" id="WP_166853224.1">
    <property type="nucleotide sequence ID" value="NZ_JAAONY010000001.1"/>
</dbReference>
<keyword evidence="1" id="KW-0812">Transmembrane</keyword>
<protein>
    <recommendedName>
        <fullName evidence="4">DUF2333 domain-containing protein</fullName>
    </recommendedName>
</protein>
<dbReference type="EMBL" id="JACHHT010000001">
    <property type="protein sequence ID" value="MBB6519742.1"/>
    <property type="molecule type" value="Genomic_DNA"/>
</dbReference>
<organism evidence="2 3">
    <name type="scientific">Pseudoteredinibacter isoporae</name>
    <dbReference type="NCBI Taxonomy" id="570281"/>
    <lineage>
        <taxon>Bacteria</taxon>
        <taxon>Pseudomonadati</taxon>
        <taxon>Pseudomonadota</taxon>
        <taxon>Gammaproteobacteria</taxon>
        <taxon>Cellvibrionales</taxon>
        <taxon>Cellvibrionaceae</taxon>
        <taxon>Pseudoteredinibacter</taxon>
    </lineage>
</organism>
<keyword evidence="1" id="KW-0472">Membrane</keyword>
<dbReference type="Proteomes" id="UP000528457">
    <property type="component" value="Unassembled WGS sequence"/>
</dbReference>
<proteinExistence type="predicted"/>
<feature type="transmembrane region" description="Helical" evidence="1">
    <location>
        <begin position="9"/>
        <end position="32"/>
    </location>
</feature>
<comment type="caution">
    <text evidence="2">The sequence shown here is derived from an EMBL/GenBank/DDBJ whole genome shotgun (WGS) entry which is preliminary data.</text>
</comment>
<dbReference type="AlphaFoldDB" id="A0A7X0JPB8"/>